<dbReference type="Proteomes" id="UP000545037">
    <property type="component" value="Unassembled WGS sequence"/>
</dbReference>
<dbReference type="RefSeq" id="WP_183213237.1">
    <property type="nucleotide sequence ID" value="NZ_JACHOR010000003.1"/>
</dbReference>
<accession>A0A7W9CIE9</accession>
<organism evidence="2 3">
    <name type="scientific">Brevundimonas variabilis</name>
    <dbReference type="NCBI Taxonomy" id="74312"/>
    <lineage>
        <taxon>Bacteria</taxon>
        <taxon>Pseudomonadati</taxon>
        <taxon>Pseudomonadota</taxon>
        <taxon>Alphaproteobacteria</taxon>
        <taxon>Caulobacterales</taxon>
        <taxon>Caulobacteraceae</taxon>
        <taxon>Brevundimonas</taxon>
    </lineage>
</organism>
<dbReference type="AlphaFoldDB" id="A0A7W9CIE9"/>
<proteinExistence type="predicted"/>
<evidence type="ECO:0000313" key="3">
    <source>
        <dbReference type="Proteomes" id="UP000545037"/>
    </source>
</evidence>
<keyword evidence="1" id="KW-1133">Transmembrane helix</keyword>
<dbReference type="EMBL" id="JACHOR010000003">
    <property type="protein sequence ID" value="MBB5746244.1"/>
    <property type="molecule type" value="Genomic_DNA"/>
</dbReference>
<keyword evidence="3" id="KW-1185">Reference proteome</keyword>
<feature type="transmembrane region" description="Helical" evidence="1">
    <location>
        <begin position="137"/>
        <end position="157"/>
    </location>
</feature>
<name>A0A7W9CIE9_9CAUL</name>
<keyword evidence="1" id="KW-0812">Transmembrane</keyword>
<evidence type="ECO:0000313" key="2">
    <source>
        <dbReference type="EMBL" id="MBB5746244.1"/>
    </source>
</evidence>
<evidence type="ECO:0000256" key="1">
    <source>
        <dbReference type="SAM" id="Phobius"/>
    </source>
</evidence>
<gene>
    <name evidence="2" type="ORF">GGR13_001848</name>
</gene>
<sequence length="172" mass="17929">MSNLIKAMNPGAPITNEAEATAAARSSAIAIFIGVVVGIVSVVWTLMNPEIMQQAVAQASGDSPEAAAAAEIGATAGMWIGGIVVLIQLAFAVVQWRDPKKWIAILFLVLIALGILQTAAAPLMAGMVPNAPVVPMWQIALSLVIMVVQVVLHVAGLRGINRLEAMQMDAAR</sequence>
<reference evidence="2 3" key="1">
    <citation type="submission" date="2020-08" db="EMBL/GenBank/DDBJ databases">
        <title>Genomic Encyclopedia of Type Strains, Phase IV (KMG-IV): sequencing the most valuable type-strain genomes for metagenomic binning, comparative biology and taxonomic classification.</title>
        <authorList>
            <person name="Goeker M."/>
        </authorList>
    </citation>
    <scope>NUCLEOTIDE SEQUENCE [LARGE SCALE GENOMIC DNA]</scope>
    <source>
        <strain evidence="2 3">DSM 4737</strain>
    </source>
</reference>
<comment type="caution">
    <text evidence="2">The sequence shown here is derived from an EMBL/GenBank/DDBJ whole genome shotgun (WGS) entry which is preliminary data.</text>
</comment>
<feature type="transmembrane region" description="Helical" evidence="1">
    <location>
        <begin position="67"/>
        <end position="91"/>
    </location>
</feature>
<protein>
    <submittedName>
        <fullName evidence="2">Magnesium-transporting ATPase (P-type)</fullName>
    </submittedName>
</protein>
<keyword evidence="1" id="KW-0472">Membrane</keyword>
<feature type="transmembrane region" description="Helical" evidence="1">
    <location>
        <begin position="103"/>
        <end position="125"/>
    </location>
</feature>
<feature type="transmembrane region" description="Helical" evidence="1">
    <location>
        <begin position="28"/>
        <end position="47"/>
    </location>
</feature>